<accession>A0ABU6UXF0</accession>
<feature type="region of interest" description="Disordered" evidence="1">
    <location>
        <begin position="112"/>
        <end position="149"/>
    </location>
</feature>
<feature type="compositionally biased region" description="Polar residues" evidence="1">
    <location>
        <begin position="47"/>
        <end position="58"/>
    </location>
</feature>
<keyword evidence="3" id="KW-1185">Reference proteome</keyword>
<name>A0ABU6UXF0_9FABA</name>
<feature type="region of interest" description="Disordered" evidence="1">
    <location>
        <begin position="1"/>
        <end position="66"/>
    </location>
</feature>
<sequence>LNSSTISELDLSAEESSDSNFQLQQQQEESVSNSNQSQQQEEKSTKIQDQASMANPNSDADAEIIDGEEAEIVIQYHIEGLVLRNSREQTVRSRTVNNNGAEDNVVEKAARTVGSGEALRQRAPCSTEPVTAGGGASDQRPAVKGETAM</sequence>
<evidence type="ECO:0000313" key="2">
    <source>
        <dbReference type="EMBL" id="MED6165947.1"/>
    </source>
</evidence>
<organism evidence="2 3">
    <name type="scientific">Stylosanthes scabra</name>
    <dbReference type="NCBI Taxonomy" id="79078"/>
    <lineage>
        <taxon>Eukaryota</taxon>
        <taxon>Viridiplantae</taxon>
        <taxon>Streptophyta</taxon>
        <taxon>Embryophyta</taxon>
        <taxon>Tracheophyta</taxon>
        <taxon>Spermatophyta</taxon>
        <taxon>Magnoliopsida</taxon>
        <taxon>eudicotyledons</taxon>
        <taxon>Gunneridae</taxon>
        <taxon>Pentapetalae</taxon>
        <taxon>rosids</taxon>
        <taxon>fabids</taxon>
        <taxon>Fabales</taxon>
        <taxon>Fabaceae</taxon>
        <taxon>Papilionoideae</taxon>
        <taxon>50 kb inversion clade</taxon>
        <taxon>dalbergioids sensu lato</taxon>
        <taxon>Dalbergieae</taxon>
        <taxon>Pterocarpus clade</taxon>
        <taxon>Stylosanthes</taxon>
    </lineage>
</organism>
<protein>
    <submittedName>
        <fullName evidence="2">Uncharacterized protein</fullName>
    </submittedName>
</protein>
<dbReference type="EMBL" id="JASCZI010124439">
    <property type="protein sequence ID" value="MED6165947.1"/>
    <property type="molecule type" value="Genomic_DNA"/>
</dbReference>
<feature type="compositionally biased region" description="Low complexity" evidence="1">
    <location>
        <begin position="18"/>
        <end position="39"/>
    </location>
</feature>
<proteinExistence type="predicted"/>
<evidence type="ECO:0000313" key="3">
    <source>
        <dbReference type="Proteomes" id="UP001341840"/>
    </source>
</evidence>
<reference evidence="2 3" key="1">
    <citation type="journal article" date="2023" name="Plants (Basel)">
        <title>Bridging the Gap: Combining Genomics and Transcriptomics Approaches to Understand Stylosanthes scabra, an Orphan Legume from the Brazilian Caatinga.</title>
        <authorList>
            <person name="Ferreira-Neto J.R.C."/>
            <person name="da Silva M.D."/>
            <person name="Binneck E."/>
            <person name="de Melo N.F."/>
            <person name="da Silva R.H."/>
            <person name="de Melo A.L.T.M."/>
            <person name="Pandolfi V."/>
            <person name="Bustamante F.O."/>
            <person name="Brasileiro-Vidal A.C."/>
            <person name="Benko-Iseppon A.M."/>
        </authorList>
    </citation>
    <scope>NUCLEOTIDE SEQUENCE [LARGE SCALE GENOMIC DNA]</scope>
    <source>
        <tissue evidence="2">Leaves</tissue>
    </source>
</reference>
<dbReference type="Proteomes" id="UP001341840">
    <property type="component" value="Unassembled WGS sequence"/>
</dbReference>
<gene>
    <name evidence="2" type="ORF">PIB30_104468</name>
</gene>
<feature type="non-terminal residue" evidence="2">
    <location>
        <position position="1"/>
    </location>
</feature>
<evidence type="ECO:0000256" key="1">
    <source>
        <dbReference type="SAM" id="MobiDB-lite"/>
    </source>
</evidence>
<comment type="caution">
    <text evidence="2">The sequence shown here is derived from an EMBL/GenBank/DDBJ whole genome shotgun (WGS) entry which is preliminary data.</text>
</comment>